<organism evidence="5 6">
    <name type="scientific">Peptoanaerobacter stomatis</name>
    <dbReference type="NCBI Taxonomy" id="796937"/>
    <lineage>
        <taxon>Bacteria</taxon>
        <taxon>Bacillati</taxon>
        <taxon>Bacillota</taxon>
        <taxon>Clostridia</taxon>
        <taxon>Peptostreptococcales</taxon>
        <taxon>Filifactoraceae</taxon>
        <taxon>Peptoanaerobacter</taxon>
    </lineage>
</organism>
<dbReference type="BioCyc" id="EBAC796937-HMP:GMGH-788-MONOMER"/>
<dbReference type="Pfam" id="PF26011">
    <property type="entry name" value="Beta-barrel_RND_rel"/>
    <property type="match status" value="1"/>
</dbReference>
<evidence type="ECO:0000259" key="2">
    <source>
        <dbReference type="Pfam" id="PF26011"/>
    </source>
</evidence>
<dbReference type="EMBL" id="AFZE01000057">
    <property type="protein sequence ID" value="EHL10571.1"/>
    <property type="molecule type" value="Genomic_DNA"/>
</dbReference>
<sequence>MAVKKKKNKKKINLYILGSILTAAAFIAYGMVYIQSEISKNIIQTKIADLGEMQKSITKDVVIIRKNVKIISGKDGILTKFYNQGDRVPKDAVICKVQDSSSGENDIAILTRLNIQIDDMQNNNGNYSIETENRKLQNDINFLYMDIQEKIKNNDFKSIAKLKAELASLIGKKNVMEDTASYENADIQTLLNQKKELESKLASNNIYLRSAQSGVVSYYYDGFEDKFSFDNIKKITVDDINSTSNNVKEINGNFVKKEDLIGYVVDNRYYYLATEIEKSDIESIRRDVKLSVIAGDITFNAYFYDFYKDVNGKFVGLFKVESEDYDFLKRRKDNVKIIYSYAKGITIPNDSIIESNGKKGVYVVDEVGVAKFSKIGDILLSDDKNTIVRFSYDDFEEPSKMQLYDEIILSPKNIKDGQKVR</sequence>
<dbReference type="InterPro" id="IPR058729">
    <property type="entry name" value="Beta-barrel_RND-rel"/>
</dbReference>
<name>G9X329_9FIRM</name>
<protein>
    <recommendedName>
        <fullName evidence="7">Membrane fusion protein</fullName>
    </recommendedName>
</protein>
<dbReference type="AlphaFoldDB" id="G9X329"/>
<dbReference type="InterPro" id="IPR058728">
    <property type="entry name" value="HH_RND-rel"/>
</dbReference>
<evidence type="ECO:0008006" key="7">
    <source>
        <dbReference type="Google" id="ProtNLM"/>
    </source>
</evidence>
<keyword evidence="1" id="KW-0812">Transmembrane</keyword>
<keyword evidence="1" id="KW-0472">Membrane</keyword>
<dbReference type="Pfam" id="PF26012">
    <property type="entry name" value="HH_RND_rel"/>
    <property type="match status" value="1"/>
</dbReference>
<comment type="caution">
    <text evidence="5">The sequence shown here is derived from an EMBL/GenBank/DDBJ whole genome shotgun (WGS) entry which is preliminary data.</text>
</comment>
<proteinExistence type="predicted"/>
<dbReference type="HOGENOM" id="CLU_663439_0_0_9"/>
<reference evidence="5 6" key="1">
    <citation type="submission" date="2011-08" db="EMBL/GenBank/DDBJ databases">
        <title>The Genome Sequence of Eubacteriaceae bacterium ACC19a.</title>
        <authorList>
            <consortium name="The Broad Institute Genome Sequencing Platform"/>
            <person name="Earl A."/>
            <person name="Ward D."/>
            <person name="Feldgarden M."/>
            <person name="Gevers D."/>
            <person name="Sizova M."/>
            <person name="Hazen A."/>
            <person name="Epstein S."/>
            <person name="Young S.K."/>
            <person name="Zeng Q."/>
            <person name="Gargeya S."/>
            <person name="Fitzgerald M."/>
            <person name="Haas B."/>
            <person name="Abouelleil A."/>
            <person name="Alvarado L."/>
            <person name="Arachchi H.M."/>
            <person name="Berlin A."/>
            <person name="Brown A."/>
            <person name="Chapman S.B."/>
            <person name="Chen Z."/>
            <person name="Dunbar C."/>
            <person name="Freedman E."/>
            <person name="Gearin G."/>
            <person name="Gellesch M."/>
            <person name="Goldberg J."/>
            <person name="Griggs A."/>
            <person name="Gujja S."/>
            <person name="Heiman D."/>
            <person name="Howarth C."/>
            <person name="Larson L."/>
            <person name="Lui A."/>
            <person name="MacDonald P.J.P."/>
            <person name="Montmayeur A."/>
            <person name="Murphy C."/>
            <person name="Neiman D."/>
            <person name="Pearson M."/>
            <person name="Priest M."/>
            <person name="Roberts A."/>
            <person name="Saif S."/>
            <person name="Shea T."/>
            <person name="Shenoy N."/>
            <person name="Sisk P."/>
            <person name="Stolte C."/>
            <person name="Sykes S."/>
            <person name="Wortman J."/>
            <person name="Nusbaum C."/>
            <person name="Birren B."/>
        </authorList>
    </citation>
    <scope>NUCLEOTIDE SEQUENCE [LARGE SCALE GENOMIC DNA]</scope>
    <source>
        <strain evidence="5 6">ACC19a</strain>
    </source>
</reference>
<accession>G9X329</accession>
<feature type="transmembrane region" description="Helical" evidence="1">
    <location>
        <begin position="12"/>
        <end position="34"/>
    </location>
</feature>
<dbReference type="PATRIC" id="fig|796937.3.peg.2021"/>
<evidence type="ECO:0000313" key="6">
    <source>
        <dbReference type="Proteomes" id="UP000006437"/>
    </source>
</evidence>
<evidence type="ECO:0000256" key="1">
    <source>
        <dbReference type="SAM" id="Phobius"/>
    </source>
</evidence>
<dbReference type="Pfam" id="PF26018">
    <property type="entry name" value="BSH_RND_rel"/>
    <property type="match status" value="1"/>
</dbReference>
<gene>
    <name evidence="5" type="ORF">HMPREF9629_00786</name>
</gene>
<evidence type="ECO:0000259" key="3">
    <source>
        <dbReference type="Pfam" id="PF26012"/>
    </source>
</evidence>
<feature type="domain" description="RND related beta-barrel" evidence="2">
    <location>
        <begin position="270"/>
        <end position="340"/>
    </location>
</feature>
<feature type="domain" description="RND related alpha-helical hairpin" evidence="3">
    <location>
        <begin position="105"/>
        <end position="204"/>
    </location>
</feature>
<dbReference type="Proteomes" id="UP000006437">
    <property type="component" value="Unassembled WGS sequence"/>
</dbReference>
<evidence type="ECO:0000259" key="4">
    <source>
        <dbReference type="Pfam" id="PF26018"/>
    </source>
</evidence>
<dbReference type="RefSeq" id="WP_009525021.1">
    <property type="nucleotide sequence ID" value="NZ_JH414549.1"/>
</dbReference>
<dbReference type="InterPro" id="IPR058709">
    <property type="entry name" value="BSH_RND-rel"/>
</dbReference>
<keyword evidence="1" id="KW-1133">Transmembrane helix</keyword>
<evidence type="ECO:0000313" key="5">
    <source>
        <dbReference type="EMBL" id="EHL10571.1"/>
    </source>
</evidence>
<feature type="domain" description="RND related barrel-sandwich hybrid" evidence="4">
    <location>
        <begin position="68"/>
        <end position="266"/>
    </location>
</feature>